<dbReference type="GO" id="GO:0046872">
    <property type="term" value="F:metal ion binding"/>
    <property type="evidence" value="ECO:0007669"/>
    <property type="project" value="UniProtKB-KW"/>
</dbReference>
<dbReference type="AlphaFoldDB" id="A0A3S3UMW0"/>
<sequence length="225" mass="24281">MDKLHPEIPPLNALLCPVTPFQQNCTLLWCTKTKQAAFVDPGGEVDRLLAAVEAQGVTLEKILITHGHIDHAGGAAELSERAGIPIEGPHKDDAFWIDTIEKDGPQWGLPDARCFAPNRWLADGDTVTVGDVSFDVYHCPGHTPGHVIFYNDAVSLASVGDVLFQGSIGRTDFPRGDHATLIKSITTKLWPLGDDVTFIPGHGPAGTFGHERQTNPFVGDHALAR</sequence>
<comment type="cofactor">
    <cofactor evidence="1">
        <name>Zn(2+)</name>
        <dbReference type="ChEBI" id="CHEBI:29105"/>
    </cofactor>
</comment>
<dbReference type="OrthoDB" id="9802991at2"/>
<evidence type="ECO:0000256" key="2">
    <source>
        <dbReference type="ARBA" id="ARBA00022723"/>
    </source>
</evidence>
<evidence type="ECO:0000256" key="1">
    <source>
        <dbReference type="ARBA" id="ARBA00001947"/>
    </source>
</evidence>
<keyword evidence="3 6" id="KW-0378">Hydrolase</keyword>
<keyword evidence="7" id="KW-1185">Reference proteome</keyword>
<keyword evidence="2" id="KW-0479">Metal-binding</keyword>
<evidence type="ECO:0000256" key="3">
    <source>
        <dbReference type="ARBA" id="ARBA00022801"/>
    </source>
</evidence>
<evidence type="ECO:0000313" key="6">
    <source>
        <dbReference type="EMBL" id="RVU35249.1"/>
    </source>
</evidence>
<keyword evidence="4" id="KW-0862">Zinc</keyword>
<dbReference type="SMART" id="SM00849">
    <property type="entry name" value="Lactamase_B"/>
    <property type="match status" value="1"/>
</dbReference>
<gene>
    <name evidence="6" type="ORF">EOI86_17215</name>
</gene>
<dbReference type="Proteomes" id="UP000287447">
    <property type="component" value="Unassembled WGS sequence"/>
</dbReference>
<dbReference type="InterPro" id="IPR036866">
    <property type="entry name" value="RibonucZ/Hydroxyglut_hydro"/>
</dbReference>
<dbReference type="Gene3D" id="3.60.15.10">
    <property type="entry name" value="Ribonuclease Z/Hydroxyacylglutathione hydrolase-like"/>
    <property type="match status" value="1"/>
</dbReference>
<dbReference type="SUPFAM" id="SSF56281">
    <property type="entry name" value="Metallo-hydrolase/oxidoreductase"/>
    <property type="match status" value="1"/>
</dbReference>
<name>A0A3S3UMW0_9PROT</name>
<organism evidence="6 7">
    <name type="scientific">Hwanghaeella grinnelliae</name>
    <dbReference type="NCBI Taxonomy" id="2500179"/>
    <lineage>
        <taxon>Bacteria</taxon>
        <taxon>Pseudomonadati</taxon>
        <taxon>Pseudomonadota</taxon>
        <taxon>Alphaproteobacteria</taxon>
        <taxon>Rhodospirillales</taxon>
        <taxon>Rhodospirillaceae</taxon>
        <taxon>Hwanghaeella</taxon>
    </lineage>
</organism>
<dbReference type="GO" id="GO:0016787">
    <property type="term" value="F:hydrolase activity"/>
    <property type="evidence" value="ECO:0007669"/>
    <property type="project" value="UniProtKB-KW"/>
</dbReference>
<dbReference type="InterPro" id="IPR001279">
    <property type="entry name" value="Metallo-B-lactamas"/>
</dbReference>
<feature type="domain" description="Metallo-beta-lactamase" evidence="5">
    <location>
        <begin position="22"/>
        <end position="202"/>
    </location>
</feature>
<dbReference type="PANTHER" id="PTHR46233:SF3">
    <property type="entry name" value="HYDROXYACYLGLUTATHIONE HYDROLASE GLOC"/>
    <property type="match status" value="1"/>
</dbReference>
<dbReference type="EMBL" id="SADE01000003">
    <property type="protein sequence ID" value="RVU35249.1"/>
    <property type="molecule type" value="Genomic_DNA"/>
</dbReference>
<dbReference type="InterPro" id="IPR051453">
    <property type="entry name" value="MBL_Glyoxalase_II"/>
</dbReference>
<protein>
    <submittedName>
        <fullName evidence="6">MBL fold metallo-hydrolase</fullName>
    </submittedName>
</protein>
<evidence type="ECO:0000259" key="5">
    <source>
        <dbReference type="SMART" id="SM00849"/>
    </source>
</evidence>
<dbReference type="CDD" id="cd07737">
    <property type="entry name" value="YcbL-like_MBL-fold"/>
    <property type="match status" value="1"/>
</dbReference>
<proteinExistence type="predicted"/>
<accession>A0A3S3UMW0</accession>
<reference evidence="7" key="1">
    <citation type="submission" date="2019-01" db="EMBL/GenBank/DDBJ databases">
        <title>Gri0909 isolated from a small marine red alga.</title>
        <authorList>
            <person name="Kim J."/>
            <person name="Jeong S.E."/>
            <person name="Jeon C.O."/>
        </authorList>
    </citation>
    <scope>NUCLEOTIDE SEQUENCE [LARGE SCALE GENOMIC DNA]</scope>
    <source>
        <strain evidence="7">Gri0909</strain>
    </source>
</reference>
<dbReference type="Pfam" id="PF00753">
    <property type="entry name" value="Lactamase_B"/>
    <property type="match status" value="1"/>
</dbReference>
<evidence type="ECO:0000313" key="7">
    <source>
        <dbReference type="Proteomes" id="UP000287447"/>
    </source>
</evidence>
<comment type="caution">
    <text evidence="6">The sequence shown here is derived from an EMBL/GenBank/DDBJ whole genome shotgun (WGS) entry which is preliminary data.</text>
</comment>
<evidence type="ECO:0000256" key="4">
    <source>
        <dbReference type="ARBA" id="ARBA00022833"/>
    </source>
</evidence>
<dbReference type="PANTHER" id="PTHR46233">
    <property type="entry name" value="HYDROXYACYLGLUTATHIONE HYDROLASE GLOC"/>
    <property type="match status" value="1"/>
</dbReference>